<dbReference type="Pfam" id="PF00657">
    <property type="entry name" value="Lipase_GDSL"/>
    <property type="match status" value="1"/>
</dbReference>
<dbReference type="InterPro" id="IPR038885">
    <property type="entry name" value="PLB1"/>
</dbReference>
<reference evidence="4" key="1">
    <citation type="submission" date="2022-11" db="UniProtKB">
        <authorList>
            <consortium name="WormBaseParasite"/>
        </authorList>
    </citation>
    <scope>IDENTIFICATION</scope>
</reference>
<dbReference type="Proteomes" id="UP000887569">
    <property type="component" value="Unplaced"/>
</dbReference>
<keyword evidence="3" id="KW-1185">Reference proteome</keyword>
<sequence>IIYAAAISTLTNEWYSSFQYHAHAPTRCTEMIYAEASSAMMAIVRVIFPLICCCVLLAVSFTDSGNSTESLVATSNVTILKNGSAATKFVLTYSENRLPNGSLQKEERRATLSGSGSQEVHDEEEEEEDGGDSDVSEERNVEDYNEKLSPARLPGLHESHQSDAASLIFNSFNNRKTFSCPRIKTDFVTGTDTGDLTPEDIGIIAAMGDSLATGRGLWPHTDIEFRGAAFPIGGDATIDGLVTVPNILQEFNDKLAGVSHGMGTRNQLPPHQLNVAEGGATSSSMPEQARELVRRMKALREVDANSEWAMIIITIGTEEICTQCESPDYASLLEAISVLSKGIRKAFVVLLGPIHVSSSYQQQANLLKSRCGCSKERSDEFMKELSKAWANAFSQLQTHFDSLPAKRRTFGLLALPMLTITSRYPYSLFIANRPLLNRKGHMYATKWLWNRLITGPTYNLSLAVLSQDAYYCPAMGCPYFRTQANRHYCRLLRHVDVAEDDGELVLQRGRRTRRSLRKLYVTAIVVVIISFCAVVSIGTLIYHMNKQGTRGRYEIEPETDPSEAEQSLLGECRQLLPERPLRSSSISSVSSAE</sequence>
<feature type="compositionally biased region" description="Acidic residues" evidence="1">
    <location>
        <begin position="121"/>
        <end position="135"/>
    </location>
</feature>
<dbReference type="InterPro" id="IPR035547">
    <property type="entry name" value="Phospholipase_B"/>
</dbReference>
<evidence type="ECO:0000313" key="3">
    <source>
        <dbReference type="Proteomes" id="UP000887569"/>
    </source>
</evidence>
<feature type="transmembrane region" description="Helical" evidence="2">
    <location>
        <begin position="519"/>
        <end position="542"/>
    </location>
</feature>
<feature type="region of interest" description="Disordered" evidence="1">
    <location>
        <begin position="102"/>
        <end position="143"/>
    </location>
</feature>
<name>A0A915BS41_PARUN</name>
<accession>A0A915BS41</accession>
<dbReference type="CDD" id="cd01824">
    <property type="entry name" value="Phospholipase_B_like"/>
    <property type="match status" value="1"/>
</dbReference>
<dbReference type="GO" id="GO:0004620">
    <property type="term" value="F:phospholipase activity"/>
    <property type="evidence" value="ECO:0007669"/>
    <property type="project" value="InterPro"/>
</dbReference>
<dbReference type="PANTHER" id="PTHR21325">
    <property type="entry name" value="PHOSPHOLIPASE B, PLB1"/>
    <property type="match status" value="1"/>
</dbReference>
<evidence type="ECO:0000256" key="2">
    <source>
        <dbReference type="SAM" id="Phobius"/>
    </source>
</evidence>
<dbReference type="InterPro" id="IPR001087">
    <property type="entry name" value="GDSL"/>
</dbReference>
<evidence type="ECO:0000256" key="1">
    <source>
        <dbReference type="SAM" id="MobiDB-lite"/>
    </source>
</evidence>
<dbReference type="SUPFAM" id="SSF52266">
    <property type="entry name" value="SGNH hydrolase"/>
    <property type="match status" value="1"/>
</dbReference>
<protein>
    <submittedName>
        <fullName evidence="4">Lipase_GDSL domain-containing protein</fullName>
    </submittedName>
</protein>
<proteinExistence type="predicted"/>
<keyword evidence="2" id="KW-0472">Membrane</keyword>
<evidence type="ECO:0000313" key="4">
    <source>
        <dbReference type="WBParaSite" id="PgR056X_g019_t03"/>
    </source>
</evidence>
<keyword evidence="2" id="KW-1133">Transmembrane helix</keyword>
<organism evidence="3 4">
    <name type="scientific">Parascaris univalens</name>
    <name type="common">Nematode worm</name>
    <dbReference type="NCBI Taxonomy" id="6257"/>
    <lineage>
        <taxon>Eukaryota</taxon>
        <taxon>Metazoa</taxon>
        <taxon>Ecdysozoa</taxon>
        <taxon>Nematoda</taxon>
        <taxon>Chromadorea</taxon>
        <taxon>Rhabditida</taxon>
        <taxon>Spirurina</taxon>
        <taxon>Ascaridomorpha</taxon>
        <taxon>Ascaridoidea</taxon>
        <taxon>Ascarididae</taxon>
        <taxon>Parascaris</taxon>
    </lineage>
</organism>
<dbReference type="PANTHER" id="PTHR21325:SF32">
    <property type="entry name" value="LIPASE_GDSL DOMAIN-CONTAINING PROTEIN"/>
    <property type="match status" value="1"/>
</dbReference>
<keyword evidence="2" id="KW-0812">Transmembrane</keyword>
<dbReference type="AlphaFoldDB" id="A0A915BS41"/>
<dbReference type="WBParaSite" id="PgR056X_g019_t03">
    <property type="protein sequence ID" value="PgR056X_g019_t03"/>
    <property type="gene ID" value="PgR056X_g019"/>
</dbReference>
<dbReference type="GO" id="GO:0006644">
    <property type="term" value="P:phospholipid metabolic process"/>
    <property type="evidence" value="ECO:0007669"/>
    <property type="project" value="TreeGrafter"/>
</dbReference>